<protein>
    <submittedName>
        <fullName evidence="1">Uncharacterized protein</fullName>
    </submittedName>
</protein>
<evidence type="ECO:0000313" key="1">
    <source>
        <dbReference type="EMBL" id="PMD28060.1"/>
    </source>
</evidence>
<evidence type="ECO:0000313" key="2">
    <source>
        <dbReference type="Proteomes" id="UP000235672"/>
    </source>
</evidence>
<dbReference type="AlphaFoldDB" id="A0A2J6QP67"/>
<accession>A0A2J6QP67</accession>
<reference evidence="1 2" key="1">
    <citation type="submission" date="2016-05" db="EMBL/GenBank/DDBJ databases">
        <title>A degradative enzymes factory behind the ericoid mycorrhizal symbiosis.</title>
        <authorList>
            <consortium name="DOE Joint Genome Institute"/>
            <person name="Martino E."/>
            <person name="Morin E."/>
            <person name="Grelet G."/>
            <person name="Kuo A."/>
            <person name="Kohler A."/>
            <person name="Daghino S."/>
            <person name="Barry K."/>
            <person name="Choi C."/>
            <person name="Cichocki N."/>
            <person name="Clum A."/>
            <person name="Copeland A."/>
            <person name="Hainaut M."/>
            <person name="Haridas S."/>
            <person name="Labutti K."/>
            <person name="Lindquist E."/>
            <person name="Lipzen A."/>
            <person name="Khouja H.-R."/>
            <person name="Murat C."/>
            <person name="Ohm R."/>
            <person name="Olson A."/>
            <person name="Spatafora J."/>
            <person name="Veneault-Fourrey C."/>
            <person name="Henrissat B."/>
            <person name="Grigoriev I."/>
            <person name="Martin F."/>
            <person name="Perotto S."/>
        </authorList>
    </citation>
    <scope>NUCLEOTIDE SEQUENCE [LARGE SCALE GENOMIC DNA]</scope>
    <source>
        <strain evidence="1 2">UAMH 7357</strain>
    </source>
</reference>
<gene>
    <name evidence="1" type="ORF">NA56DRAFT_697092</name>
</gene>
<proteinExistence type="predicted"/>
<sequence>MDRSREKRYEANLQRRSVAAARPCHSVHVTPAPNDSGQPSPFRVNLPLQGRACQASISNFIIVLAAHQVKNISIAAATTCEHPAYYNHISPSASIDPICSDSLA</sequence>
<organism evidence="1 2">
    <name type="scientific">Hyaloscypha hepaticicola</name>
    <dbReference type="NCBI Taxonomy" id="2082293"/>
    <lineage>
        <taxon>Eukaryota</taxon>
        <taxon>Fungi</taxon>
        <taxon>Dikarya</taxon>
        <taxon>Ascomycota</taxon>
        <taxon>Pezizomycotina</taxon>
        <taxon>Leotiomycetes</taxon>
        <taxon>Helotiales</taxon>
        <taxon>Hyaloscyphaceae</taxon>
        <taxon>Hyaloscypha</taxon>
    </lineage>
</organism>
<name>A0A2J6QP67_9HELO</name>
<dbReference type="Proteomes" id="UP000235672">
    <property type="component" value="Unassembled WGS sequence"/>
</dbReference>
<dbReference type="EMBL" id="KZ613465">
    <property type="protein sequence ID" value="PMD28060.1"/>
    <property type="molecule type" value="Genomic_DNA"/>
</dbReference>
<keyword evidence="2" id="KW-1185">Reference proteome</keyword>